<dbReference type="CDD" id="cd06603">
    <property type="entry name" value="GH31_GANC_GANAB_alpha"/>
    <property type="match status" value="1"/>
</dbReference>
<dbReference type="Gene3D" id="2.60.40.1180">
    <property type="entry name" value="Golgi alpha-mannosidase II"/>
    <property type="match status" value="2"/>
</dbReference>
<keyword evidence="6" id="KW-0256">Endoplasmic reticulum</keyword>
<dbReference type="STRING" id="294746.A5DFX8"/>
<keyword evidence="16" id="KW-1185">Reference proteome</keyword>
<dbReference type="InterPro" id="IPR013780">
    <property type="entry name" value="Glyco_hydro_b"/>
</dbReference>
<dbReference type="Gene3D" id="2.60.40.1760">
    <property type="entry name" value="glycosyl hydrolase (family 31)"/>
    <property type="match status" value="1"/>
</dbReference>
<dbReference type="EMBL" id="CH408156">
    <property type="protein sequence ID" value="EDK38081.2"/>
    <property type="molecule type" value="Genomic_DNA"/>
</dbReference>
<dbReference type="GO" id="GO:0006491">
    <property type="term" value="P:N-glycan processing"/>
    <property type="evidence" value="ECO:0007669"/>
    <property type="project" value="EnsemblFungi"/>
</dbReference>
<sequence>MKGIVIFLILLHNVCGVKDYLFKDCDNSGFCQRNRLYAKNIAENESPYAVSQPSLVVSNTAQNSLTGVITKSIPQLDETRQFPFEISILEGSILRFKADEMRPETSGGMIRGNRYNEAAKWAFQDPDVPYESKYPVNVESTDQLVTISFGPNDTKAEFDVKDMTIKIYYKGQLQLVVNERNFFNIEHYRKRDENDKHLLPFESDFDSFKDSHNTASEDSIPLGPESIGLDFTFAGYKHVYGIPEHADSMSLKDTSESNWPYRLFNVDIFEYDTDSRMPMYGSIPLMLATKPKMSTAVFWLNAADTFIDIHKSNDVKTHWISENGVMDFLVILGETPAEINSKYGRLTGYAPLPPMFSLGYHQCRWNYNDEKDVLDITSKMDETLVPYDTIWLDVEYADAKKYFTWDIDAFPDPERMLKALDRTGRNLVLIIDPHLKVGYYVSDEVRKRDLAMKNSKNETFHGHCWPGESVWIDTFNPGSQEYWDSLFVRSETNKVMGGMSTNIYVWNDMNEPSVFDGPETSAPRDNIFYDGWEHRSVHNIYGLTFHEATFESLTKRLESSTRQRPFILTRSFYAGSQRTSAMWTGDNMAKWEYLEASIPMVLSSGIAGMPFAGADVGGFFGNPSKELLTRWYQTGIWYPFFRAHAHIDSRRREPWVPGEPFTSIIRDAIRLRYALLPTFYTCFYDSSQSGLPVMKPIFYECPHNVDAYEIDDQFFLGNSGLMVKPVTSEGATSVDVYLPDNEVYYEFTSGVPGKAYKGPKTVDLDVELADIPMFLKGGSIVARKDRYRRSTKLMQNDPYTLVVAFDNQGKATGKLHIDDGESYGYKEGQEINLQFYADSKGITAQFETVPDPTYVKAMQKIKIEKIILLGHGNDDQALVTQGEKSWQVQIVDGEIRNAGMSVAAEWKIKFATKLTHDEL</sequence>
<dbReference type="InterPro" id="IPR000322">
    <property type="entry name" value="Glyco_hydro_31_TIM"/>
</dbReference>
<evidence type="ECO:0000259" key="14">
    <source>
        <dbReference type="Pfam" id="PF21365"/>
    </source>
</evidence>
<evidence type="ECO:0000256" key="11">
    <source>
        <dbReference type="SAM" id="SignalP"/>
    </source>
</evidence>
<evidence type="ECO:0000259" key="12">
    <source>
        <dbReference type="Pfam" id="PF01055"/>
    </source>
</evidence>
<dbReference type="InterPro" id="IPR048395">
    <property type="entry name" value="Glyco_hydro_31_C"/>
</dbReference>
<evidence type="ECO:0000313" key="16">
    <source>
        <dbReference type="Proteomes" id="UP000001997"/>
    </source>
</evidence>
<evidence type="ECO:0000256" key="6">
    <source>
        <dbReference type="ARBA" id="ARBA00022824"/>
    </source>
</evidence>
<evidence type="ECO:0000256" key="8">
    <source>
        <dbReference type="ARBA" id="ARBA00023295"/>
    </source>
</evidence>
<organism evidence="15 16">
    <name type="scientific">Meyerozyma guilliermondii (strain ATCC 6260 / CBS 566 / DSM 6381 / JCM 1539 / NBRC 10279 / NRRL Y-324)</name>
    <name type="common">Yeast</name>
    <name type="synonym">Candida guilliermondii</name>
    <dbReference type="NCBI Taxonomy" id="294746"/>
    <lineage>
        <taxon>Eukaryota</taxon>
        <taxon>Fungi</taxon>
        <taxon>Dikarya</taxon>
        <taxon>Ascomycota</taxon>
        <taxon>Saccharomycotina</taxon>
        <taxon>Pichiomycetes</taxon>
        <taxon>Debaryomycetaceae</taxon>
        <taxon>Meyerozyma</taxon>
    </lineage>
</organism>
<comment type="pathway">
    <text evidence="2">Glycan metabolism; N-glycan metabolism.</text>
</comment>
<evidence type="ECO:0000256" key="4">
    <source>
        <dbReference type="ARBA" id="ARBA00022729"/>
    </source>
</evidence>
<dbReference type="GeneID" id="5127835"/>
<dbReference type="SUPFAM" id="SSF51011">
    <property type="entry name" value="Glycosyl hydrolase domain"/>
    <property type="match status" value="1"/>
</dbReference>
<feature type="domain" description="Glycosyl hydrolase family 31 C-terminal" evidence="14">
    <location>
        <begin position="690"/>
        <end position="781"/>
    </location>
</feature>
<dbReference type="GO" id="GO:0070880">
    <property type="term" value="P:fungal-type cell wall beta-glucan biosynthetic process"/>
    <property type="evidence" value="ECO:0007669"/>
    <property type="project" value="EnsemblFungi"/>
</dbReference>
<dbReference type="AlphaFoldDB" id="A5DFX8"/>
<comment type="similarity">
    <text evidence="3 10">Belongs to the glycosyl hydrolase 31 family.</text>
</comment>
<dbReference type="Gene3D" id="3.20.20.80">
    <property type="entry name" value="Glycosidases"/>
    <property type="match status" value="2"/>
</dbReference>
<dbReference type="Pfam" id="PF13802">
    <property type="entry name" value="Gal_mutarotas_2"/>
    <property type="match status" value="1"/>
</dbReference>
<evidence type="ECO:0000256" key="10">
    <source>
        <dbReference type="RuleBase" id="RU361185"/>
    </source>
</evidence>
<keyword evidence="8 10" id="KW-0326">Glycosidase</keyword>
<dbReference type="GO" id="GO:0033919">
    <property type="term" value="F:glucan 1,3-alpha-glucosidase activity"/>
    <property type="evidence" value="ECO:0007669"/>
    <property type="project" value="EnsemblFungi"/>
</dbReference>
<dbReference type="Pfam" id="PF01055">
    <property type="entry name" value="Glyco_hydro_31_2nd"/>
    <property type="match status" value="1"/>
</dbReference>
<dbReference type="InterPro" id="IPR025887">
    <property type="entry name" value="Glyco_hydro_31_N_dom"/>
</dbReference>
<evidence type="ECO:0000259" key="13">
    <source>
        <dbReference type="Pfam" id="PF13802"/>
    </source>
</evidence>
<accession>A5DFX8</accession>
<evidence type="ECO:0000313" key="15">
    <source>
        <dbReference type="EMBL" id="EDK38081.2"/>
    </source>
</evidence>
<feature type="signal peptide" evidence="11">
    <location>
        <begin position="1"/>
        <end position="16"/>
    </location>
</feature>
<keyword evidence="4 11" id="KW-0732">Signal</keyword>
<dbReference type="Pfam" id="PF21365">
    <property type="entry name" value="Glyco_hydro_31_3rd"/>
    <property type="match status" value="1"/>
</dbReference>
<evidence type="ECO:0000256" key="2">
    <source>
        <dbReference type="ARBA" id="ARBA00004833"/>
    </source>
</evidence>
<name>A5DFX8_PICGU</name>
<dbReference type="InParanoid" id="A5DFX8"/>
<proteinExistence type="inferred from homology"/>
<reference evidence="15 16" key="1">
    <citation type="journal article" date="2009" name="Nature">
        <title>Evolution of pathogenicity and sexual reproduction in eight Candida genomes.</title>
        <authorList>
            <person name="Butler G."/>
            <person name="Rasmussen M.D."/>
            <person name="Lin M.F."/>
            <person name="Santos M.A."/>
            <person name="Sakthikumar S."/>
            <person name="Munro C.A."/>
            <person name="Rheinbay E."/>
            <person name="Grabherr M."/>
            <person name="Forche A."/>
            <person name="Reedy J.L."/>
            <person name="Agrafioti I."/>
            <person name="Arnaud M.B."/>
            <person name="Bates S."/>
            <person name="Brown A.J."/>
            <person name="Brunke S."/>
            <person name="Costanzo M.C."/>
            <person name="Fitzpatrick D.A."/>
            <person name="de Groot P.W."/>
            <person name="Harris D."/>
            <person name="Hoyer L.L."/>
            <person name="Hube B."/>
            <person name="Klis F.M."/>
            <person name="Kodira C."/>
            <person name="Lennard N."/>
            <person name="Logue M.E."/>
            <person name="Martin R."/>
            <person name="Neiman A.M."/>
            <person name="Nikolaou E."/>
            <person name="Quail M.A."/>
            <person name="Quinn J."/>
            <person name="Santos M.C."/>
            <person name="Schmitzberger F.F."/>
            <person name="Sherlock G."/>
            <person name="Shah P."/>
            <person name="Silverstein K.A."/>
            <person name="Skrzypek M.S."/>
            <person name="Soll D."/>
            <person name="Staggs R."/>
            <person name="Stansfield I."/>
            <person name="Stumpf M.P."/>
            <person name="Sudbery P.E."/>
            <person name="Srikantha T."/>
            <person name="Zeng Q."/>
            <person name="Berman J."/>
            <person name="Berriman M."/>
            <person name="Heitman J."/>
            <person name="Gow N.A."/>
            <person name="Lorenz M.C."/>
            <person name="Birren B.W."/>
            <person name="Kellis M."/>
            <person name="Cuomo C.A."/>
        </authorList>
    </citation>
    <scope>NUCLEOTIDE SEQUENCE [LARGE SCALE GENOMIC DNA]</scope>
    <source>
        <strain evidence="16">ATCC 6260 / CBS 566 / DSM 6381 / JCM 1539 / NBRC 10279 / NRRL Y-324</strain>
    </source>
</reference>
<dbReference type="InterPro" id="IPR017853">
    <property type="entry name" value="GH"/>
</dbReference>
<keyword evidence="5 10" id="KW-0378">Hydrolase</keyword>
<feature type="chain" id="PRO_5005659928" description="Glucosidase II subunit alpha" evidence="11">
    <location>
        <begin position="17"/>
        <end position="919"/>
    </location>
</feature>
<dbReference type="GO" id="GO:0005788">
    <property type="term" value="C:endoplasmic reticulum lumen"/>
    <property type="evidence" value="ECO:0007669"/>
    <property type="project" value="EnsemblFungi"/>
</dbReference>
<keyword evidence="7" id="KW-0325">Glycoprotein</keyword>
<gene>
    <name evidence="15" type="ORF">PGUG_02179</name>
</gene>
<feature type="domain" description="Glycoside hydrolase family 31 TIM barrel" evidence="12">
    <location>
        <begin position="351"/>
        <end position="681"/>
    </location>
</feature>
<dbReference type="OMA" id="TVHQPLW"/>
<dbReference type="GO" id="GO:0017177">
    <property type="term" value="C:glucosidase II complex"/>
    <property type="evidence" value="ECO:0007669"/>
    <property type="project" value="EnsemblFungi"/>
</dbReference>
<dbReference type="GO" id="GO:0030246">
    <property type="term" value="F:carbohydrate binding"/>
    <property type="evidence" value="ECO:0007669"/>
    <property type="project" value="InterPro"/>
</dbReference>
<dbReference type="KEGG" id="pgu:PGUG_02179"/>
<protein>
    <recommendedName>
        <fullName evidence="9">Glucosidase II subunit alpha</fullName>
    </recommendedName>
</protein>
<dbReference type="SUPFAM" id="SSF74650">
    <property type="entry name" value="Galactose mutarotase-like"/>
    <property type="match status" value="1"/>
</dbReference>
<evidence type="ECO:0000256" key="9">
    <source>
        <dbReference type="ARBA" id="ARBA00042895"/>
    </source>
</evidence>
<feature type="domain" description="Glycoside hydrolase family 31 N-terminal" evidence="13">
    <location>
        <begin position="83"/>
        <end position="308"/>
    </location>
</feature>
<dbReference type="OrthoDB" id="1334205at2759"/>
<evidence type="ECO:0000256" key="5">
    <source>
        <dbReference type="ARBA" id="ARBA00022801"/>
    </source>
</evidence>
<dbReference type="RefSeq" id="XP_001486508.2">
    <property type="nucleotide sequence ID" value="XM_001486458.1"/>
</dbReference>
<dbReference type="CDD" id="cd14752">
    <property type="entry name" value="GH31_N"/>
    <property type="match status" value="1"/>
</dbReference>
<dbReference type="VEuPathDB" id="FungiDB:PGUG_02179"/>
<dbReference type="GO" id="GO:0106407">
    <property type="term" value="F:Glc2Man9GlcNAc2 oligosaccharide glucosidase activity"/>
    <property type="evidence" value="ECO:0007669"/>
    <property type="project" value="EnsemblFungi"/>
</dbReference>
<comment type="subcellular location">
    <subcellularLocation>
        <location evidence="1">Endoplasmic reticulum</location>
    </subcellularLocation>
</comment>
<dbReference type="HOGENOM" id="CLU_000631_7_0_1"/>
<dbReference type="InterPro" id="IPR011013">
    <property type="entry name" value="Gal_mutarotase_sf_dom"/>
</dbReference>
<dbReference type="PANTHER" id="PTHR22762:SF54">
    <property type="entry name" value="BCDNA.GH04962"/>
    <property type="match status" value="1"/>
</dbReference>
<evidence type="ECO:0000256" key="3">
    <source>
        <dbReference type="ARBA" id="ARBA00007806"/>
    </source>
</evidence>
<evidence type="ECO:0000256" key="1">
    <source>
        <dbReference type="ARBA" id="ARBA00004240"/>
    </source>
</evidence>
<dbReference type="FunCoup" id="A5DFX8">
    <property type="interactions" value="933"/>
</dbReference>
<evidence type="ECO:0000256" key="7">
    <source>
        <dbReference type="ARBA" id="ARBA00023180"/>
    </source>
</evidence>
<dbReference type="eggNOG" id="KOG1066">
    <property type="taxonomic scope" value="Eukaryota"/>
</dbReference>
<dbReference type="Proteomes" id="UP000001997">
    <property type="component" value="Unassembled WGS sequence"/>
</dbReference>
<dbReference type="SUPFAM" id="SSF51445">
    <property type="entry name" value="(Trans)glycosidases"/>
    <property type="match status" value="1"/>
</dbReference>
<dbReference type="PANTHER" id="PTHR22762">
    <property type="entry name" value="ALPHA-GLUCOSIDASE"/>
    <property type="match status" value="1"/>
</dbReference>